<dbReference type="Pfam" id="PF13487">
    <property type="entry name" value="HD_5"/>
    <property type="match status" value="1"/>
</dbReference>
<dbReference type="PANTHER" id="PTHR45228:SF8">
    <property type="entry name" value="TWO-COMPONENT RESPONSE REGULATOR-RELATED"/>
    <property type="match status" value="1"/>
</dbReference>
<dbReference type="PROSITE" id="PS51832">
    <property type="entry name" value="HD_GYP"/>
    <property type="match status" value="1"/>
</dbReference>
<sequence length="447" mass="50072">MSELLTVPVSSPTVLLVDEDPSTLSHLEALLASLSCTVYAVHNGPEALALLDQHPIDLVISDALIAGVDGASFMAAVQARNPGCLRILLTSQPDLATLIDAINAGEIYHYFSKPWHPEELRLNVQKALAYQQARHERHRLEALTRDQNAQLRQLNETLEKRVEARTAELQQTADMLDLSFAELHRSYVTSTEVFSLLINQRLPKDKQANAQVIALIRAYCEQYTFDESTTRVLSMAAALYNIGKLPWSDALITTPYEHLHPNERETYRHYPAKSESLLMALEPLQDSAHLIRHHQERWDGNGFPDHLKGEAIPLGARLLKLAIDFVELQLGLVMDRRLSHDEALLFIRKYAGKLYDPELVEPFIKTCIHCLPHVRIGDPNIHALSTHQLRAGMILASNLHADNGMLLLNEGKVLTLPLIDKLIAFEEIEGGHYTVLARLPAQRDSAA</sequence>
<evidence type="ECO:0000259" key="4">
    <source>
        <dbReference type="PROSITE" id="PS51832"/>
    </source>
</evidence>
<dbReference type="Proteomes" id="UP000250443">
    <property type="component" value="Unassembled WGS sequence"/>
</dbReference>
<evidence type="ECO:0000313" key="7">
    <source>
        <dbReference type="Proteomes" id="UP000250443"/>
    </source>
</evidence>
<reference evidence="5 8" key="2">
    <citation type="submission" date="2020-10" db="EMBL/GenBank/DDBJ databases">
        <title>Genome sequences of Pseudomonas isolates.</title>
        <authorList>
            <person name="Wessels L."/>
            <person name="Reich F."/>
            <person name="Hammerl J."/>
        </authorList>
    </citation>
    <scope>NUCLEOTIDE SEQUENCE [LARGE SCALE GENOMIC DNA]</scope>
    <source>
        <strain evidence="5 8">20-MO00624-0</strain>
    </source>
</reference>
<dbReference type="Pfam" id="PF00072">
    <property type="entry name" value="Response_reg"/>
    <property type="match status" value="1"/>
</dbReference>
<dbReference type="SUPFAM" id="SSF52172">
    <property type="entry name" value="CheY-like"/>
    <property type="match status" value="1"/>
</dbReference>
<accession>A0A2X2CW84</accession>
<evidence type="ECO:0000313" key="8">
    <source>
        <dbReference type="Proteomes" id="UP000626180"/>
    </source>
</evidence>
<reference evidence="6 7" key="1">
    <citation type="submission" date="2018-06" db="EMBL/GenBank/DDBJ databases">
        <authorList>
            <consortium name="Pathogen Informatics"/>
            <person name="Doyle S."/>
        </authorList>
    </citation>
    <scope>NUCLEOTIDE SEQUENCE [LARGE SCALE GENOMIC DNA]</scope>
    <source>
        <strain evidence="6 7">NCTC11842</strain>
    </source>
</reference>
<name>A0A2X2CW84_PSELU</name>
<dbReference type="PROSITE" id="PS50110">
    <property type="entry name" value="RESPONSE_REGULATORY"/>
    <property type="match status" value="1"/>
</dbReference>
<gene>
    <name evidence="6" type="primary">rpfG_2</name>
    <name evidence="5" type="ORF">IRZ65_00905</name>
    <name evidence="6" type="ORF">NCTC11842_03470</name>
</gene>
<dbReference type="GO" id="GO:0071111">
    <property type="term" value="F:cyclic-guanylate-specific phosphodiesterase activity"/>
    <property type="evidence" value="ECO:0007669"/>
    <property type="project" value="UniProtKB-EC"/>
</dbReference>
<keyword evidence="2" id="KW-0175">Coiled coil</keyword>
<keyword evidence="1" id="KW-0597">Phosphoprotein</keyword>
<dbReference type="InterPro" id="IPR037522">
    <property type="entry name" value="HD_GYP_dom"/>
</dbReference>
<dbReference type="Proteomes" id="UP000626180">
    <property type="component" value="Unassembled WGS sequence"/>
</dbReference>
<keyword evidence="8" id="KW-1185">Reference proteome</keyword>
<proteinExistence type="predicted"/>
<feature type="domain" description="Response regulatory" evidence="3">
    <location>
        <begin position="13"/>
        <end position="128"/>
    </location>
</feature>
<organism evidence="6 7">
    <name type="scientific">Pseudomonas luteola</name>
    <dbReference type="NCBI Taxonomy" id="47886"/>
    <lineage>
        <taxon>Bacteria</taxon>
        <taxon>Pseudomonadati</taxon>
        <taxon>Pseudomonadota</taxon>
        <taxon>Gammaproteobacteria</taxon>
        <taxon>Pseudomonadales</taxon>
        <taxon>Pseudomonadaceae</taxon>
        <taxon>Pseudomonas</taxon>
    </lineage>
</organism>
<dbReference type="GO" id="GO:0000160">
    <property type="term" value="P:phosphorelay signal transduction system"/>
    <property type="evidence" value="ECO:0007669"/>
    <property type="project" value="InterPro"/>
</dbReference>
<dbReference type="SMART" id="SM00448">
    <property type="entry name" value="REC"/>
    <property type="match status" value="1"/>
</dbReference>
<dbReference type="Gene3D" id="1.10.3210.10">
    <property type="entry name" value="Hypothetical protein af1432"/>
    <property type="match status" value="1"/>
</dbReference>
<dbReference type="EC" id="3.1.4.52" evidence="6"/>
<dbReference type="CDD" id="cd00077">
    <property type="entry name" value="HDc"/>
    <property type="match status" value="1"/>
</dbReference>
<dbReference type="PANTHER" id="PTHR45228">
    <property type="entry name" value="CYCLIC DI-GMP PHOSPHODIESTERASE TM_0186-RELATED"/>
    <property type="match status" value="1"/>
</dbReference>
<feature type="coiled-coil region" evidence="2">
    <location>
        <begin position="137"/>
        <end position="168"/>
    </location>
</feature>
<dbReference type="EMBL" id="JADMCD010000001">
    <property type="protein sequence ID" value="MBF8639240.1"/>
    <property type="molecule type" value="Genomic_DNA"/>
</dbReference>
<feature type="domain" description="HD-GYP" evidence="4">
    <location>
        <begin position="183"/>
        <end position="379"/>
    </location>
</feature>
<dbReference type="InterPro" id="IPR003607">
    <property type="entry name" value="HD/PDEase_dom"/>
</dbReference>
<dbReference type="Gene3D" id="3.40.50.2300">
    <property type="match status" value="1"/>
</dbReference>
<dbReference type="AlphaFoldDB" id="A0A2X2CW84"/>
<dbReference type="InterPro" id="IPR011006">
    <property type="entry name" value="CheY-like_superfamily"/>
</dbReference>
<evidence type="ECO:0000313" key="6">
    <source>
        <dbReference type="EMBL" id="SPZ09886.1"/>
    </source>
</evidence>
<dbReference type="RefSeq" id="WP_010797462.1">
    <property type="nucleotide sequence ID" value="NZ_CP069262.1"/>
</dbReference>
<dbReference type="InterPro" id="IPR001789">
    <property type="entry name" value="Sig_transdc_resp-reg_receiver"/>
</dbReference>
<protein>
    <submittedName>
        <fullName evidence="5 6">Response regulator</fullName>
        <ecNumber evidence="6">3.1.4.52</ecNumber>
    </submittedName>
</protein>
<evidence type="ECO:0000256" key="2">
    <source>
        <dbReference type="SAM" id="Coils"/>
    </source>
</evidence>
<evidence type="ECO:0000259" key="3">
    <source>
        <dbReference type="PROSITE" id="PS50110"/>
    </source>
</evidence>
<dbReference type="InterPro" id="IPR052020">
    <property type="entry name" value="Cyclic_di-GMP/3'3'-cGAMP_PDE"/>
</dbReference>
<keyword evidence="6" id="KW-0378">Hydrolase</keyword>
<dbReference type="SUPFAM" id="SSF109604">
    <property type="entry name" value="HD-domain/PDEase-like"/>
    <property type="match status" value="1"/>
</dbReference>
<dbReference type="EMBL" id="UAUF01000013">
    <property type="protein sequence ID" value="SPZ09886.1"/>
    <property type="molecule type" value="Genomic_DNA"/>
</dbReference>
<evidence type="ECO:0000313" key="5">
    <source>
        <dbReference type="EMBL" id="MBF8639240.1"/>
    </source>
</evidence>
<feature type="modified residue" description="4-aspartylphosphate" evidence="1">
    <location>
        <position position="62"/>
    </location>
</feature>
<evidence type="ECO:0000256" key="1">
    <source>
        <dbReference type="PROSITE-ProRule" id="PRU00169"/>
    </source>
</evidence>